<sequence>MPGTTIGTWTERVDIGHAAGGDDRRMAVYDAAVTAGTSSGAATITFTLGTSAPGAVALLRLRESSNAPPTANAGPDQLGIVDSPVTLDGTGSSDPDGTIAAYAWTQVSGPAVTLSSASAAQPTFTPTAVGSYTFGLIVTDNGGDTSLQDTVTISVVLPGGRYHASGGSWTWRQIRVALSGVWS</sequence>
<gene>
    <name evidence="2" type="ORF">CC117_33645</name>
</gene>
<dbReference type="InterPro" id="IPR035986">
    <property type="entry name" value="PKD_dom_sf"/>
</dbReference>
<dbReference type="PANTHER" id="PTHR46182">
    <property type="entry name" value="FI19480P1"/>
    <property type="match status" value="1"/>
</dbReference>
<dbReference type="OrthoDB" id="9805017at2"/>
<comment type="caution">
    <text evidence="2">The sequence shown here is derived from an EMBL/GenBank/DDBJ whole genome shotgun (WGS) entry which is preliminary data.</text>
</comment>
<dbReference type="Pfam" id="PF22352">
    <property type="entry name" value="K319L-like_PKD"/>
    <property type="match status" value="1"/>
</dbReference>
<feature type="domain" description="PKD" evidence="1">
    <location>
        <begin position="68"/>
        <end position="155"/>
    </location>
</feature>
<evidence type="ECO:0000259" key="1">
    <source>
        <dbReference type="PROSITE" id="PS50093"/>
    </source>
</evidence>
<dbReference type="InterPro" id="IPR029865">
    <property type="entry name" value="KIAA0319-like"/>
</dbReference>
<dbReference type="SMART" id="SM00089">
    <property type="entry name" value="PKD"/>
    <property type="match status" value="1"/>
</dbReference>
<dbReference type="InterPro" id="IPR000601">
    <property type="entry name" value="PKD_dom"/>
</dbReference>
<evidence type="ECO:0000313" key="2">
    <source>
        <dbReference type="EMBL" id="OHV40205.1"/>
    </source>
</evidence>
<dbReference type="Gene3D" id="2.60.40.10">
    <property type="entry name" value="Immunoglobulins"/>
    <property type="match status" value="1"/>
</dbReference>
<dbReference type="InterPro" id="IPR022409">
    <property type="entry name" value="PKD/Chitinase_dom"/>
</dbReference>
<reference evidence="3" key="1">
    <citation type="submission" date="2016-07" db="EMBL/GenBank/DDBJ databases">
        <title>Sequence Frankia sp. strain CcI1.17.</title>
        <authorList>
            <person name="Ghodhbane-Gtari F."/>
            <person name="Swanson E."/>
            <person name="Gueddou A."/>
            <person name="Morris K."/>
            <person name="Hezbri K."/>
            <person name="Ktari A."/>
            <person name="Nouioui I."/>
            <person name="Abebe-Akele F."/>
            <person name="Simpson S."/>
            <person name="Thomas K."/>
            <person name="Gtari M."/>
            <person name="Tisa L.S."/>
            <person name="Hurst S."/>
        </authorList>
    </citation>
    <scope>NUCLEOTIDE SEQUENCE [LARGE SCALE GENOMIC DNA]</scope>
    <source>
        <strain evidence="3">Cc1.17</strain>
    </source>
</reference>
<dbReference type="InterPro" id="IPR013783">
    <property type="entry name" value="Ig-like_fold"/>
</dbReference>
<name>A0A1S1R3Y3_9ACTN</name>
<dbReference type="PANTHER" id="PTHR46182:SF2">
    <property type="entry name" value="FI19480P1"/>
    <property type="match status" value="1"/>
</dbReference>
<dbReference type="SUPFAM" id="SSF49299">
    <property type="entry name" value="PKD domain"/>
    <property type="match status" value="1"/>
</dbReference>
<dbReference type="AlphaFoldDB" id="A0A1S1R3Y3"/>
<dbReference type="GO" id="GO:0031410">
    <property type="term" value="C:cytoplasmic vesicle"/>
    <property type="evidence" value="ECO:0007669"/>
    <property type="project" value="TreeGrafter"/>
</dbReference>
<proteinExistence type="predicted"/>
<protein>
    <recommendedName>
        <fullName evidence="1">PKD domain-containing protein</fullName>
    </recommendedName>
</protein>
<dbReference type="CDD" id="cd00146">
    <property type="entry name" value="PKD"/>
    <property type="match status" value="1"/>
</dbReference>
<organism evidence="2 3">
    <name type="scientific">Parafrankia colletiae</name>
    <dbReference type="NCBI Taxonomy" id="573497"/>
    <lineage>
        <taxon>Bacteria</taxon>
        <taxon>Bacillati</taxon>
        <taxon>Actinomycetota</taxon>
        <taxon>Actinomycetes</taxon>
        <taxon>Frankiales</taxon>
        <taxon>Frankiaceae</taxon>
        <taxon>Parafrankia</taxon>
    </lineage>
</organism>
<accession>A0A1S1R3Y3</accession>
<evidence type="ECO:0000313" key="3">
    <source>
        <dbReference type="Proteomes" id="UP000179627"/>
    </source>
</evidence>
<dbReference type="GO" id="GO:0016020">
    <property type="term" value="C:membrane"/>
    <property type="evidence" value="ECO:0007669"/>
    <property type="project" value="TreeGrafter"/>
</dbReference>
<dbReference type="Proteomes" id="UP000179627">
    <property type="component" value="Unassembled WGS sequence"/>
</dbReference>
<keyword evidence="3" id="KW-1185">Reference proteome</keyword>
<dbReference type="PROSITE" id="PS50093">
    <property type="entry name" value="PKD"/>
    <property type="match status" value="1"/>
</dbReference>
<dbReference type="GO" id="GO:0005975">
    <property type="term" value="P:carbohydrate metabolic process"/>
    <property type="evidence" value="ECO:0007669"/>
    <property type="project" value="UniProtKB-ARBA"/>
</dbReference>
<dbReference type="EMBL" id="MBLM01000081">
    <property type="protein sequence ID" value="OHV40205.1"/>
    <property type="molecule type" value="Genomic_DNA"/>
</dbReference>